<evidence type="ECO:0000256" key="5">
    <source>
        <dbReference type="ARBA" id="ARBA00023146"/>
    </source>
</evidence>
<protein>
    <recommendedName>
        <fullName evidence="1">serine--tRNA ligase</fullName>
        <ecNumber evidence="1">6.1.1.11</ecNumber>
    </recommendedName>
    <alternativeName>
        <fullName evidence="6">Seryl-tRNA synthetase</fullName>
    </alternativeName>
</protein>
<keyword evidence="2" id="KW-0436">Ligase</keyword>
<dbReference type="AlphaFoldDB" id="X1MY68"/>
<dbReference type="GO" id="GO:0006434">
    <property type="term" value="P:seryl-tRNA aminoacylation"/>
    <property type="evidence" value="ECO:0007669"/>
    <property type="project" value="InterPro"/>
</dbReference>
<reference evidence="8" key="1">
    <citation type="journal article" date="2014" name="Front. Microbiol.">
        <title>High frequency of phylogenetically diverse reductive dehalogenase-homologous genes in deep subseafloor sedimentary metagenomes.</title>
        <authorList>
            <person name="Kawai M."/>
            <person name="Futagami T."/>
            <person name="Toyoda A."/>
            <person name="Takaki Y."/>
            <person name="Nishi S."/>
            <person name="Hori S."/>
            <person name="Arai W."/>
            <person name="Tsubouchi T."/>
            <person name="Morono Y."/>
            <person name="Uchiyama I."/>
            <person name="Ito T."/>
            <person name="Fujiyama A."/>
            <person name="Inagaki F."/>
            <person name="Takami H."/>
        </authorList>
    </citation>
    <scope>NUCLEOTIDE SEQUENCE</scope>
    <source>
        <strain evidence="8">Expedition CK06-06</strain>
    </source>
</reference>
<evidence type="ECO:0000256" key="4">
    <source>
        <dbReference type="ARBA" id="ARBA00022840"/>
    </source>
</evidence>
<feature type="domain" description="Aminoacyl-transfer RNA synthetases class-II family profile" evidence="7">
    <location>
        <begin position="1"/>
        <end position="88"/>
    </location>
</feature>
<organism evidence="8">
    <name type="scientific">marine sediment metagenome</name>
    <dbReference type="NCBI Taxonomy" id="412755"/>
    <lineage>
        <taxon>unclassified sequences</taxon>
        <taxon>metagenomes</taxon>
        <taxon>ecological metagenomes</taxon>
    </lineage>
</organism>
<evidence type="ECO:0000256" key="2">
    <source>
        <dbReference type="ARBA" id="ARBA00022598"/>
    </source>
</evidence>
<dbReference type="PANTHER" id="PTHR11778">
    <property type="entry name" value="SERYL-TRNA SYNTHETASE"/>
    <property type="match status" value="1"/>
</dbReference>
<evidence type="ECO:0000256" key="3">
    <source>
        <dbReference type="ARBA" id="ARBA00022741"/>
    </source>
</evidence>
<dbReference type="EC" id="6.1.1.11" evidence="1"/>
<gene>
    <name evidence="8" type="ORF">S06H3_17953</name>
</gene>
<dbReference type="EMBL" id="BARV01009028">
    <property type="protein sequence ID" value="GAI11319.1"/>
    <property type="molecule type" value="Genomic_DNA"/>
</dbReference>
<dbReference type="PROSITE" id="PS50862">
    <property type="entry name" value="AA_TRNA_LIGASE_II"/>
    <property type="match status" value="1"/>
</dbReference>
<accession>X1MY68</accession>
<keyword evidence="5" id="KW-0030">Aminoacyl-tRNA synthetase</keyword>
<name>X1MY68_9ZZZZ</name>
<evidence type="ECO:0000256" key="1">
    <source>
        <dbReference type="ARBA" id="ARBA00012840"/>
    </source>
</evidence>
<dbReference type="Pfam" id="PF00587">
    <property type="entry name" value="tRNA-synt_2b"/>
    <property type="match status" value="1"/>
</dbReference>
<dbReference type="PRINTS" id="PR00981">
    <property type="entry name" value="TRNASYNTHSER"/>
</dbReference>
<dbReference type="GO" id="GO:0005524">
    <property type="term" value="F:ATP binding"/>
    <property type="evidence" value="ECO:0007669"/>
    <property type="project" value="UniProtKB-KW"/>
</dbReference>
<dbReference type="Gene3D" id="3.30.930.10">
    <property type="entry name" value="Bira Bifunctional Protein, Domain 2"/>
    <property type="match status" value="1"/>
</dbReference>
<dbReference type="InterPro" id="IPR002314">
    <property type="entry name" value="aa-tRNA-synt_IIb"/>
</dbReference>
<dbReference type="InterPro" id="IPR045864">
    <property type="entry name" value="aa-tRNA-synth_II/BPL/LPL"/>
</dbReference>
<proteinExistence type="predicted"/>
<dbReference type="SUPFAM" id="SSF55681">
    <property type="entry name" value="Class II aaRS and biotin synthetases"/>
    <property type="match status" value="1"/>
</dbReference>
<dbReference type="InterPro" id="IPR006195">
    <property type="entry name" value="aa-tRNA-synth_II"/>
</dbReference>
<sequence>MCTSDLGNPAARKFDIECWIPSQEKYRETHSTSCCTDYQARRLNIKYKNKDGKKNFVHMVNGTAFAIGRTIIALIENFQEKDGSILIPKVLRPYMEGKKKIIKHE</sequence>
<evidence type="ECO:0000259" key="7">
    <source>
        <dbReference type="PROSITE" id="PS50862"/>
    </source>
</evidence>
<evidence type="ECO:0000313" key="8">
    <source>
        <dbReference type="EMBL" id="GAI11319.1"/>
    </source>
</evidence>
<keyword evidence="3" id="KW-0547">Nucleotide-binding</keyword>
<dbReference type="GO" id="GO:0004828">
    <property type="term" value="F:serine-tRNA ligase activity"/>
    <property type="evidence" value="ECO:0007669"/>
    <property type="project" value="UniProtKB-EC"/>
</dbReference>
<comment type="caution">
    <text evidence="8">The sequence shown here is derived from an EMBL/GenBank/DDBJ whole genome shotgun (WGS) entry which is preliminary data.</text>
</comment>
<dbReference type="InterPro" id="IPR002317">
    <property type="entry name" value="Ser-tRNA-ligase_type_1"/>
</dbReference>
<keyword evidence="4" id="KW-0067">ATP-binding</keyword>
<evidence type="ECO:0000256" key="6">
    <source>
        <dbReference type="ARBA" id="ARBA00031113"/>
    </source>
</evidence>